<dbReference type="RefSeq" id="WP_012171807.1">
    <property type="nucleotide sequence ID" value="NC_009937.1"/>
</dbReference>
<reference evidence="5 6" key="4">
    <citation type="journal article" date="2009" name="Appl. Environ. Microbiol.">
        <title>Comparative genome-wide transcriptional profiling of Azorhizobium caulinodans ORS571 grown under free-living and symbiotic conditions.</title>
        <authorList>
            <person name="Tsukada S."/>
            <person name="Aono T."/>
            <person name="Akiba N."/>
            <person name="Lee KB."/>
            <person name="Liu CT."/>
            <person name="Toyazaki H."/>
            <person name="Oyaizu H."/>
        </authorList>
    </citation>
    <scope>NUCLEOTIDE SEQUENCE [LARGE SCALE GENOMIC DNA]</scope>
    <source>
        <strain evidence="6">ATCC 43989 / DSM 5975 / JCM 20966 / LMG 6465 / NBRC 14845 / NCIMB 13405 / ORS 571</strain>
    </source>
</reference>
<gene>
    <name evidence="5" type="ordered locus">AZC_3284</name>
</gene>
<dbReference type="PANTHER" id="PTHR30524">
    <property type="entry name" value="MANNITOL-1-PHOSPHATE 5-DEHYDROGENASE"/>
    <property type="match status" value="1"/>
</dbReference>
<evidence type="ECO:0000256" key="1">
    <source>
        <dbReference type="ARBA" id="ARBA00023002"/>
    </source>
</evidence>
<reference evidence="5 6" key="1">
    <citation type="journal article" date="2007" name="Appl. Environ. Microbiol.">
        <title>Rhizobial factors required for stem nodule maturation and maintenance in Sesbania rostrata-Azorhizobium caulinodans ORS571 symbiosis.</title>
        <authorList>
            <person name="Suzuki S."/>
            <person name="Aono T."/>
            <person name="Lee KB."/>
            <person name="Suzuki T."/>
            <person name="Liu CT."/>
            <person name="Miwa H."/>
            <person name="Wakao S."/>
            <person name="Iki T."/>
            <person name="Oyaizu H."/>
        </authorList>
    </citation>
    <scope>NUCLEOTIDE SEQUENCE [LARGE SCALE GENOMIC DNA]</scope>
    <source>
        <strain evidence="6">ATCC 43989 / DSM 5975 / JCM 20966 / LMG 6465 / NBRC 14845 / NCIMB 13405 / ORS 571</strain>
    </source>
</reference>
<evidence type="ECO:0000313" key="6">
    <source>
        <dbReference type="Proteomes" id="UP000000270"/>
    </source>
</evidence>
<dbReference type="PANTHER" id="PTHR30524:SF0">
    <property type="entry name" value="ALTRONATE OXIDOREDUCTASE-RELATED"/>
    <property type="match status" value="1"/>
</dbReference>
<proteinExistence type="predicted"/>
<dbReference type="Pfam" id="PF08125">
    <property type="entry name" value="Mannitol_dh_C"/>
    <property type="match status" value="1"/>
</dbReference>
<dbReference type="KEGG" id="azc:AZC_3284"/>
<dbReference type="Gene3D" id="1.10.1040.10">
    <property type="entry name" value="N-(1-d-carboxylethyl)-l-norvaline Dehydrogenase, domain 2"/>
    <property type="match status" value="1"/>
</dbReference>
<reference evidence="6" key="2">
    <citation type="submission" date="2007-04" db="EMBL/GenBank/DDBJ databases">
        <title>Complete genome sequence of the nitrogen-fixing bacterium Azorhizobium caulinodans ORS571.</title>
        <authorList>
            <person name="Lee K.B."/>
            <person name="Backer P.D."/>
            <person name="Aono T."/>
            <person name="Liu C.T."/>
            <person name="Suzuki S."/>
            <person name="Suzuki T."/>
            <person name="Kaneko T."/>
            <person name="Yamada M."/>
            <person name="Tabata S."/>
            <person name="Kupfer D.M."/>
            <person name="Najar F.Z."/>
            <person name="Wiley G.B."/>
            <person name="Roe B."/>
            <person name="Binnewies T."/>
            <person name="Ussery D."/>
            <person name="Vereecke D."/>
            <person name="Gevers D."/>
            <person name="Holsters M."/>
            <person name="Oyaizu H."/>
        </authorList>
    </citation>
    <scope>NUCLEOTIDE SEQUENCE [LARGE SCALE GENOMIC DNA]</scope>
    <source>
        <strain evidence="6">ATCC 43989 / DSM 5975 / JCM 20966 / LMG 6465 / NBRC 14845 / NCIMB 13405 / ORS 571</strain>
    </source>
</reference>
<dbReference type="HOGENOM" id="CLU_027324_1_0_5"/>
<reference evidence="5 6" key="6">
    <citation type="journal article" date="2011" name="Appl. Environ. Microbiol.">
        <title>Involvement of the azorhizobial chromosome partition gene (parA) in the onset of bacteroid differentiation during Sesbania rostrata stem nodule development.</title>
        <authorList>
            <person name="Liu CT."/>
            <person name="Lee KB."/>
            <person name="Wang YS."/>
            <person name="Peng MH."/>
            <person name="Lee KT."/>
            <person name="Suzuki S."/>
            <person name="Suzuki T."/>
            <person name="Oyaizu H."/>
        </authorList>
    </citation>
    <scope>NUCLEOTIDE SEQUENCE [LARGE SCALE GENOMIC DNA]</scope>
    <source>
        <strain evidence="6">ATCC 43989 / DSM 5975 / JCM 20966 / LMG 6465 / NBRC 14845 / NCIMB 13405 / ORS 571</strain>
    </source>
</reference>
<name>A8IHJ3_AZOC5</name>
<evidence type="ECO:0000313" key="5">
    <source>
        <dbReference type="EMBL" id="BAF89282.1"/>
    </source>
</evidence>
<dbReference type="InterPro" id="IPR008927">
    <property type="entry name" value="6-PGluconate_DH-like_C_sf"/>
</dbReference>
<keyword evidence="6" id="KW-1185">Reference proteome</keyword>
<reference evidence="5 6" key="3">
    <citation type="journal article" date="2008" name="BMC Genomics">
        <title>The genome of the versatile nitrogen fixer Azorhizobium caulinodans ORS571.</title>
        <authorList>
            <person name="Lee KB."/>
            <person name="Backer P.D."/>
            <person name="Aono T."/>
            <person name="Liu CT."/>
            <person name="Suzuki S."/>
            <person name="Suzuki T."/>
            <person name="Kaneko T."/>
            <person name="Yamada M."/>
            <person name="Tabata S."/>
            <person name="Kupfer D.M."/>
            <person name="Najar F.Z."/>
            <person name="Wiley G.B."/>
            <person name="Roe B."/>
            <person name="Binnewies T.T."/>
            <person name="Ussery D.W."/>
            <person name="D'Haeze W."/>
            <person name="Herder J.D."/>
            <person name="Gevers D."/>
            <person name="Vereecke D."/>
            <person name="Holsters M."/>
            <person name="Oyaizu H."/>
        </authorList>
    </citation>
    <scope>NUCLEOTIDE SEQUENCE [LARGE SCALE GENOMIC DNA]</scope>
    <source>
        <strain evidence="6">ATCC 43989 / DSM 5975 / JCM 20966 / LMG 6465 / NBRC 14845 / NCIMB 13405 / ORS 571</strain>
    </source>
</reference>
<evidence type="ECO:0000256" key="2">
    <source>
        <dbReference type="ARBA" id="ARBA00023027"/>
    </source>
</evidence>
<accession>A8IHJ3</accession>
<keyword evidence="1" id="KW-0560">Oxidoreductase</keyword>
<evidence type="ECO:0000259" key="4">
    <source>
        <dbReference type="Pfam" id="PF08125"/>
    </source>
</evidence>
<dbReference type="Proteomes" id="UP000000270">
    <property type="component" value="Chromosome"/>
</dbReference>
<keyword evidence="2" id="KW-0520">NAD</keyword>
<dbReference type="SUPFAM" id="SSF48179">
    <property type="entry name" value="6-phosphogluconate dehydrogenase C-terminal domain-like"/>
    <property type="match status" value="1"/>
</dbReference>
<feature type="domain" description="Mannitol dehydrogenase N-terminal" evidence="3">
    <location>
        <begin position="4"/>
        <end position="225"/>
    </location>
</feature>
<dbReference type="AlphaFoldDB" id="A8IHJ3"/>
<organism evidence="5 6">
    <name type="scientific">Azorhizobium caulinodans (strain ATCC 43989 / DSM 5975 / JCM 20966 / LMG 6465 / NBRC 14845 / NCIMB 13405 / ORS 571)</name>
    <dbReference type="NCBI Taxonomy" id="438753"/>
    <lineage>
        <taxon>Bacteria</taxon>
        <taxon>Pseudomonadati</taxon>
        <taxon>Pseudomonadota</taxon>
        <taxon>Alphaproteobacteria</taxon>
        <taxon>Hyphomicrobiales</taxon>
        <taxon>Xanthobacteraceae</taxon>
        <taxon>Azorhizobium</taxon>
    </lineage>
</organism>
<protein>
    <submittedName>
        <fullName evidence="5">Altronate oxidoreductase</fullName>
    </submittedName>
</protein>
<dbReference type="GO" id="GO:0016491">
    <property type="term" value="F:oxidoreductase activity"/>
    <property type="evidence" value="ECO:0007669"/>
    <property type="project" value="UniProtKB-KW"/>
</dbReference>
<dbReference type="eggNOG" id="COG0246">
    <property type="taxonomic scope" value="Bacteria"/>
</dbReference>
<dbReference type="InterPro" id="IPR013131">
    <property type="entry name" value="Mannitol_DH_N"/>
</dbReference>
<dbReference type="SUPFAM" id="SSF51735">
    <property type="entry name" value="NAD(P)-binding Rossmann-fold domains"/>
    <property type="match status" value="1"/>
</dbReference>
<evidence type="ECO:0000259" key="3">
    <source>
        <dbReference type="Pfam" id="PF01232"/>
    </source>
</evidence>
<sequence>MTGRIIQFGTSRFLQAHVDLFVHEAREAGQAVSPIAVVQASGSADRAGRVAAFGRPEGYPVIIRGLENGARIERRIDVRSVDRGLSAARDWEAVSELFATEADLIVSNTADAGYEVAAADRDPALLAGGVPQSFPGKLTALLHRRWRQGGRPLTVLPCELINGNGRVLAQTVRALATDAQAPAAFLAWLERDVIFADTLVDRIVSQALDPVGAVAEPYALWAIERRPGLVAPFDHPCVVMADDLGPFERLKLHILNLGHTVLADIWRSEGRDPDETVKAILADGAVRDRLDGLYRAEVLPGFAAHGMGEEAQAYLATTMDRFLNPFLDHRISDIAQNHATKVERRIAAFLSWWGEAGGVPATPLLDGVMARRASPPKTARSGA</sequence>
<dbReference type="InterPro" id="IPR013328">
    <property type="entry name" value="6PGD_dom2"/>
</dbReference>
<dbReference type="EMBL" id="AP009384">
    <property type="protein sequence ID" value="BAF89282.1"/>
    <property type="molecule type" value="Genomic_DNA"/>
</dbReference>
<dbReference type="InterPro" id="IPR013118">
    <property type="entry name" value="Mannitol_DH_C"/>
</dbReference>
<dbReference type="Gene3D" id="3.40.50.720">
    <property type="entry name" value="NAD(P)-binding Rossmann-like Domain"/>
    <property type="match status" value="1"/>
</dbReference>
<feature type="domain" description="Mannitol dehydrogenase C-terminal" evidence="4">
    <location>
        <begin position="243"/>
        <end position="358"/>
    </location>
</feature>
<dbReference type="STRING" id="438753.AZC_3284"/>
<reference evidence="5 6" key="5">
    <citation type="journal article" date="2010" name="Appl. Environ. Microbiol.">
        <title>phrR-like gene praR of Azorhizobium caulinodans ORS571 is essential for symbiosis with Sesbania rostrata and is involved in expression of reb genes.</title>
        <authorList>
            <person name="Akiba N."/>
            <person name="Aono T."/>
            <person name="Toyazaki H."/>
            <person name="Sato S."/>
            <person name="Oyaizu H."/>
        </authorList>
    </citation>
    <scope>NUCLEOTIDE SEQUENCE [LARGE SCALE GENOMIC DNA]</scope>
    <source>
        <strain evidence="6">ATCC 43989 / DSM 5975 / JCM 20966 / LMG 6465 / NBRC 14845 / NCIMB 13405 / ORS 571</strain>
    </source>
</reference>
<dbReference type="Pfam" id="PF01232">
    <property type="entry name" value="Mannitol_dh"/>
    <property type="match status" value="1"/>
</dbReference>
<dbReference type="InterPro" id="IPR036291">
    <property type="entry name" value="NAD(P)-bd_dom_sf"/>
</dbReference>